<dbReference type="InterPro" id="IPR036097">
    <property type="entry name" value="HisK_dim/P_sf"/>
</dbReference>
<dbReference type="InterPro" id="IPR003594">
    <property type="entry name" value="HATPase_dom"/>
</dbReference>
<dbReference type="SUPFAM" id="SSF55874">
    <property type="entry name" value="ATPase domain of HSP90 chaperone/DNA topoisomerase II/histidine kinase"/>
    <property type="match status" value="1"/>
</dbReference>
<dbReference type="RefSeq" id="WP_107864857.1">
    <property type="nucleotide sequence ID" value="NZ_QAON01000003.1"/>
</dbReference>
<dbReference type="PROSITE" id="PS50109">
    <property type="entry name" value="HIS_KIN"/>
    <property type="match status" value="1"/>
</dbReference>
<dbReference type="OrthoDB" id="9813151at2"/>
<accession>A0A2T5J1U6</accession>
<evidence type="ECO:0000256" key="2">
    <source>
        <dbReference type="ARBA" id="ARBA00012438"/>
    </source>
</evidence>
<dbReference type="Proteomes" id="UP000244223">
    <property type="component" value="Unassembled WGS sequence"/>
</dbReference>
<dbReference type="SUPFAM" id="SSF55781">
    <property type="entry name" value="GAF domain-like"/>
    <property type="match status" value="1"/>
</dbReference>
<dbReference type="Pfam" id="PF01590">
    <property type="entry name" value="GAF"/>
    <property type="match status" value="1"/>
</dbReference>
<comment type="caution">
    <text evidence="5">The sequence shown here is derived from an EMBL/GenBank/DDBJ whole genome shotgun (WGS) entry which is preliminary data.</text>
</comment>
<dbReference type="SUPFAM" id="SSF47384">
    <property type="entry name" value="Homodimeric domain of signal transducing histidine kinase"/>
    <property type="match status" value="1"/>
</dbReference>
<dbReference type="AlphaFoldDB" id="A0A2T5J1U6"/>
<evidence type="ECO:0000256" key="3">
    <source>
        <dbReference type="ARBA" id="ARBA00022553"/>
    </source>
</evidence>
<dbReference type="InterPro" id="IPR003661">
    <property type="entry name" value="HisK_dim/P_dom"/>
</dbReference>
<dbReference type="EMBL" id="QAON01000003">
    <property type="protein sequence ID" value="PTQ90416.1"/>
    <property type="molecule type" value="Genomic_DNA"/>
</dbReference>
<name>A0A2T5J1U6_9GAMM</name>
<keyword evidence="5" id="KW-0808">Transferase</keyword>
<dbReference type="InterPro" id="IPR036890">
    <property type="entry name" value="HATPase_C_sf"/>
</dbReference>
<dbReference type="PRINTS" id="PR00344">
    <property type="entry name" value="BCTRLSENSOR"/>
</dbReference>
<protein>
    <recommendedName>
        <fullName evidence="2">histidine kinase</fullName>
        <ecNumber evidence="2">2.7.13.3</ecNumber>
    </recommendedName>
</protein>
<dbReference type="Pfam" id="PF00512">
    <property type="entry name" value="HisKA"/>
    <property type="match status" value="1"/>
</dbReference>
<dbReference type="Pfam" id="PF02518">
    <property type="entry name" value="HATPase_c"/>
    <property type="match status" value="1"/>
</dbReference>
<sequence>MRVAPLPENEAQRLLALSKYKVLDTSFEQAYDELTQLASQICQTPIALISLIDTDRQWFKAKVGLEARETPRDWAFCAHALLQEDLLVVEDTLQDERFFDNPLVQNDPSIRFYAGAQIKNQEGYILGTVCAIDRIPRQLTDYQLNALKVLAKQVMTQLELRLAFEDLQNYTQQLHDSNQSKDKLFSVISHDLRAPMSGIFGLSELLIEDIETQPKEACKELAYEIHDASQQALSLLDNLLRWSLLERGKFDFQPMAMPLLVLIQKSIRLLASVATKKNIQIEVDCASHLFVVADKTMLASILQNLLANAIKFSNINSKVYVQATELKRQIHISVKDTGIGMSPAQQENLFKLDNNTTTVGTAGESGTGLGLMLCKQFLAIHQSDLQVHSVLGEGTTFSFYLKTIQT</sequence>
<evidence type="ECO:0000313" key="5">
    <source>
        <dbReference type="EMBL" id="PTQ90416.1"/>
    </source>
</evidence>
<dbReference type="EC" id="2.7.13.3" evidence="2"/>
<dbReference type="SMART" id="SM00065">
    <property type="entry name" value="GAF"/>
    <property type="match status" value="1"/>
</dbReference>
<dbReference type="PANTHER" id="PTHR43102">
    <property type="entry name" value="SLR1143 PROTEIN"/>
    <property type="match status" value="1"/>
</dbReference>
<dbReference type="GO" id="GO:0000155">
    <property type="term" value="F:phosphorelay sensor kinase activity"/>
    <property type="evidence" value="ECO:0007669"/>
    <property type="project" value="InterPro"/>
</dbReference>
<dbReference type="SMART" id="SM00388">
    <property type="entry name" value="HisKA"/>
    <property type="match status" value="1"/>
</dbReference>
<dbReference type="Gene3D" id="3.30.450.40">
    <property type="match status" value="1"/>
</dbReference>
<reference evidence="5 6" key="1">
    <citation type="submission" date="2018-04" db="EMBL/GenBank/DDBJ databases">
        <title>Genomic Encyclopedia of Archaeal and Bacterial Type Strains, Phase II (KMG-II): from individual species to whole genera.</title>
        <authorList>
            <person name="Goeker M."/>
        </authorList>
    </citation>
    <scope>NUCLEOTIDE SEQUENCE [LARGE SCALE GENOMIC DNA]</scope>
    <source>
        <strain evidence="5 6">DSM 5822</strain>
    </source>
</reference>
<dbReference type="Gene3D" id="1.10.287.130">
    <property type="match status" value="1"/>
</dbReference>
<dbReference type="InterPro" id="IPR003018">
    <property type="entry name" value="GAF"/>
</dbReference>
<dbReference type="InterPro" id="IPR005467">
    <property type="entry name" value="His_kinase_dom"/>
</dbReference>
<dbReference type="InterPro" id="IPR004358">
    <property type="entry name" value="Sig_transdc_His_kin-like_C"/>
</dbReference>
<dbReference type="CDD" id="cd00082">
    <property type="entry name" value="HisKA"/>
    <property type="match status" value="1"/>
</dbReference>
<keyword evidence="3" id="KW-0597">Phosphoprotein</keyword>
<dbReference type="SMART" id="SM00387">
    <property type="entry name" value="HATPase_c"/>
    <property type="match status" value="1"/>
</dbReference>
<keyword evidence="6" id="KW-1185">Reference proteome</keyword>
<evidence type="ECO:0000259" key="4">
    <source>
        <dbReference type="PROSITE" id="PS50109"/>
    </source>
</evidence>
<keyword evidence="5" id="KW-0418">Kinase</keyword>
<organism evidence="5 6">
    <name type="scientific">Agitococcus lubricus</name>
    <dbReference type="NCBI Taxonomy" id="1077255"/>
    <lineage>
        <taxon>Bacteria</taxon>
        <taxon>Pseudomonadati</taxon>
        <taxon>Pseudomonadota</taxon>
        <taxon>Gammaproteobacteria</taxon>
        <taxon>Moraxellales</taxon>
        <taxon>Moraxellaceae</taxon>
        <taxon>Agitococcus</taxon>
    </lineage>
</organism>
<feature type="domain" description="Histidine kinase" evidence="4">
    <location>
        <begin position="187"/>
        <end position="405"/>
    </location>
</feature>
<comment type="catalytic activity">
    <reaction evidence="1">
        <text>ATP + protein L-histidine = ADP + protein N-phospho-L-histidine.</text>
        <dbReference type="EC" id="2.7.13.3"/>
    </reaction>
</comment>
<dbReference type="PANTHER" id="PTHR43102:SF2">
    <property type="entry name" value="GAF DOMAIN-CONTAINING PROTEIN"/>
    <property type="match status" value="1"/>
</dbReference>
<dbReference type="InterPro" id="IPR029016">
    <property type="entry name" value="GAF-like_dom_sf"/>
</dbReference>
<proteinExistence type="predicted"/>
<gene>
    <name evidence="5" type="ORF">C8N29_103169</name>
</gene>
<evidence type="ECO:0000256" key="1">
    <source>
        <dbReference type="ARBA" id="ARBA00000085"/>
    </source>
</evidence>
<evidence type="ECO:0000313" key="6">
    <source>
        <dbReference type="Proteomes" id="UP000244223"/>
    </source>
</evidence>
<dbReference type="Gene3D" id="3.30.565.10">
    <property type="entry name" value="Histidine kinase-like ATPase, C-terminal domain"/>
    <property type="match status" value="1"/>
</dbReference>